<dbReference type="AlphaFoldDB" id="A0A1A9I067"/>
<reference evidence="1 2" key="1">
    <citation type="submission" date="2016-05" db="EMBL/GenBank/DDBJ databases">
        <title>Niabella ginsenosidivorans BS26 whole genome sequencing.</title>
        <authorList>
            <person name="Im W.T."/>
            <person name="Siddiqi M.Z."/>
        </authorList>
    </citation>
    <scope>NUCLEOTIDE SEQUENCE [LARGE SCALE GENOMIC DNA]</scope>
    <source>
        <strain evidence="1 2">BS26</strain>
    </source>
</reference>
<organism evidence="1 2">
    <name type="scientific">Niabella ginsenosidivorans</name>
    <dbReference type="NCBI Taxonomy" id="1176587"/>
    <lineage>
        <taxon>Bacteria</taxon>
        <taxon>Pseudomonadati</taxon>
        <taxon>Bacteroidota</taxon>
        <taxon>Chitinophagia</taxon>
        <taxon>Chitinophagales</taxon>
        <taxon>Chitinophagaceae</taxon>
        <taxon>Niabella</taxon>
    </lineage>
</organism>
<name>A0A1A9I067_9BACT</name>
<keyword evidence="2" id="KW-1185">Reference proteome</keyword>
<protein>
    <submittedName>
        <fullName evidence="1">Uncharacterized protein</fullName>
    </submittedName>
</protein>
<accession>A0A1A9I067</accession>
<gene>
    <name evidence="1" type="ORF">A8C56_08645</name>
</gene>
<evidence type="ECO:0000313" key="1">
    <source>
        <dbReference type="EMBL" id="ANH81038.1"/>
    </source>
</evidence>
<sequence>MTQARTEKPVISALICNKFSAYRTREKQFPGWDYIKLAPFLDVKLLQKYMVKIMLLAVRKK</sequence>
<dbReference type="KEGG" id="nia:A8C56_08645"/>
<dbReference type="STRING" id="1176587.A8C56_08645"/>
<proteinExistence type="predicted"/>
<dbReference type="Proteomes" id="UP000077667">
    <property type="component" value="Chromosome"/>
</dbReference>
<dbReference type="EMBL" id="CP015772">
    <property type="protein sequence ID" value="ANH81038.1"/>
    <property type="molecule type" value="Genomic_DNA"/>
</dbReference>
<evidence type="ECO:0000313" key="2">
    <source>
        <dbReference type="Proteomes" id="UP000077667"/>
    </source>
</evidence>